<proteinExistence type="predicted"/>
<dbReference type="Gene3D" id="3.30.505.10">
    <property type="entry name" value="SH2 domain"/>
    <property type="match status" value="1"/>
</dbReference>
<reference evidence="2 3" key="1">
    <citation type="submission" date="2014-04" db="EMBL/GenBank/DDBJ databases">
        <title>Genome evolution of avian class.</title>
        <authorList>
            <person name="Zhang G."/>
            <person name="Li C."/>
        </authorList>
    </citation>
    <scope>NUCLEOTIDE SEQUENCE [LARGE SCALE GENOMIC DNA]</scope>
    <source>
        <strain evidence="2">BGI_AS27</strain>
    </source>
</reference>
<feature type="non-terminal residue" evidence="2">
    <location>
        <position position="56"/>
    </location>
</feature>
<dbReference type="PANTHER" id="PTHR14388">
    <property type="entry name" value="T CELL-SPECIFIC ADAPTER PROTEIN TSAD"/>
    <property type="match status" value="1"/>
</dbReference>
<feature type="non-terminal residue" evidence="2">
    <location>
        <position position="1"/>
    </location>
</feature>
<accession>A0A087RDL1</accession>
<name>A0A087RDL1_APTFO</name>
<organism evidence="2 3">
    <name type="scientific">Aptenodytes forsteri</name>
    <name type="common">Emperor penguin</name>
    <dbReference type="NCBI Taxonomy" id="9233"/>
    <lineage>
        <taxon>Eukaryota</taxon>
        <taxon>Metazoa</taxon>
        <taxon>Chordata</taxon>
        <taxon>Craniata</taxon>
        <taxon>Vertebrata</taxon>
        <taxon>Euteleostomi</taxon>
        <taxon>Archelosauria</taxon>
        <taxon>Archosauria</taxon>
        <taxon>Dinosauria</taxon>
        <taxon>Saurischia</taxon>
        <taxon>Theropoda</taxon>
        <taxon>Coelurosauria</taxon>
        <taxon>Aves</taxon>
        <taxon>Neognathae</taxon>
        <taxon>Neoaves</taxon>
        <taxon>Aequornithes</taxon>
        <taxon>Sphenisciformes</taxon>
        <taxon>Spheniscidae</taxon>
        <taxon>Aptenodytes</taxon>
    </lineage>
</organism>
<dbReference type="AlphaFoldDB" id="A0A087RDL1"/>
<dbReference type="SUPFAM" id="SSF55550">
    <property type="entry name" value="SH2 domain"/>
    <property type="match status" value="1"/>
</dbReference>
<protein>
    <submittedName>
        <fullName evidence="2">SH2 domain-containing protein 7</fullName>
    </submittedName>
</protein>
<keyword evidence="3" id="KW-1185">Reference proteome</keyword>
<gene>
    <name evidence="2" type="ORF">AS27_01161</name>
</gene>
<evidence type="ECO:0000256" key="1">
    <source>
        <dbReference type="ARBA" id="ARBA00022999"/>
    </source>
</evidence>
<sequence length="56" mass="6443">RGEGRCRHYMIQMQPNARYVILGEDRAHASLTELVQYHQTVGIQPFMEILTVPCGQ</sequence>
<evidence type="ECO:0000313" key="3">
    <source>
        <dbReference type="Proteomes" id="UP000053286"/>
    </source>
</evidence>
<evidence type="ECO:0000313" key="2">
    <source>
        <dbReference type="EMBL" id="KFM11565.1"/>
    </source>
</evidence>
<dbReference type="PANTHER" id="PTHR14388:SF22">
    <property type="entry name" value="SH2 DOMAIN-CONTAINING PROTEIN"/>
    <property type="match status" value="1"/>
</dbReference>
<dbReference type="EMBL" id="KL226311">
    <property type="protein sequence ID" value="KFM11565.1"/>
    <property type="molecule type" value="Genomic_DNA"/>
</dbReference>
<keyword evidence="1" id="KW-0727">SH2 domain</keyword>
<dbReference type="Proteomes" id="UP000053286">
    <property type="component" value="Unassembled WGS sequence"/>
</dbReference>
<dbReference type="GO" id="GO:0005737">
    <property type="term" value="C:cytoplasm"/>
    <property type="evidence" value="ECO:0007669"/>
    <property type="project" value="TreeGrafter"/>
</dbReference>
<dbReference type="InterPro" id="IPR036860">
    <property type="entry name" value="SH2_dom_sf"/>
</dbReference>